<accession>A0A2M9WMW6</accession>
<proteinExistence type="predicted"/>
<dbReference type="Proteomes" id="UP000231914">
    <property type="component" value="Unassembled WGS sequence"/>
</dbReference>
<keyword evidence="1" id="KW-0812">Transmembrane</keyword>
<sequence length="80" mass="9199">MSFKGFINTNRLRFFFITILSILSGISGILAGYIQMYWLTYIKENNWTEVAITTGSVSYTHLKKKHNNTLSTCLPLSLYL</sequence>
<evidence type="ECO:0000313" key="2">
    <source>
        <dbReference type="EMBL" id="PJZ16766.1"/>
    </source>
</evidence>
<organism evidence="2 3">
    <name type="scientific">Lactobacillus crispatus</name>
    <dbReference type="NCBI Taxonomy" id="47770"/>
    <lineage>
        <taxon>Bacteria</taxon>
        <taxon>Bacillati</taxon>
        <taxon>Bacillota</taxon>
        <taxon>Bacilli</taxon>
        <taxon>Lactobacillales</taxon>
        <taxon>Lactobacillaceae</taxon>
        <taxon>Lactobacillus</taxon>
    </lineage>
</organism>
<evidence type="ECO:0000313" key="3">
    <source>
        <dbReference type="Proteomes" id="UP000231914"/>
    </source>
</evidence>
<name>A0A2M9WMW6_9LACO</name>
<comment type="caution">
    <text evidence="2">The sequence shown here is derived from an EMBL/GenBank/DDBJ whole genome shotgun (WGS) entry which is preliminary data.</text>
</comment>
<keyword evidence="1" id="KW-0472">Membrane</keyword>
<gene>
    <name evidence="2" type="ORF">BHU41_11955</name>
</gene>
<keyword evidence="1" id="KW-1133">Transmembrane helix</keyword>
<evidence type="ECO:0000256" key="1">
    <source>
        <dbReference type="SAM" id="Phobius"/>
    </source>
</evidence>
<feature type="transmembrane region" description="Helical" evidence="1">
    <location>
        <begin position="12"/>
        <end position="34"/>
    </location>
</feature>
<dbReference type="AlphaFoldDB" id="A0A2M9WMW6"/>
<reference evidence="2 3" key="1">
    <citation type="submission" date="2016-10" db="EMBL/GenBank/DDBJ databases">
        <title>WGS of isloates from the oral cavity of healthy individuals.</title>
        <authorList>
            <person name="Sharma S."/>
            <person name="Pal V.K."/>
            <person name="Patil P.B."/>
            <person name="Korpole S."/>
            <person name="Grover V."/>
        </authorList>
    </citation>
    <scope>NUCLEOTIDE SEQUENCE [LARGE SCALE GENOMIC DNA]</scope>
    <source>
        <strain evidence="2 3">DISK12</strain>
    </source>
</reference>
<protein>
    <submittedName>
        <fullName evidence="2">Uncharacterized protein</fullName>
    </submittedName>
</protein>
<dbReference type="EMBL" id="MKXG01000125">
    <property type="protein sequence ID" value="PJZ16766.1"/>
    <property type="molecule type" value="Genomic_DNA"/>
</dbReference>